<name>A0A6F8YU12_9ACTN</name>
<dbReference type="AlphaFoldDB" id="A0A6F8YU12"/>
<feature type="domain" description="Luciferase-like" evidence="2">
    <location>
        <begin position="12"/>
        <end position="161"/>
    </location>
</feature>
<keyword evidence="4" id="KW-1185">Reference proteome</keyword>
<dbReference type="KEGG" id="psuu:Psuf_069400"/>
<evidence type="ECO:0000259" key="2">
    <source>
        <dbReference type="Pfam" id="PF00296"/>
    </source>
</evidence>
<organism evidence="3 4">
    <name type="scientific">Phytohabitans suffuscus</name>
    <dbReference type="NCBI Taxonomy" id="624315"/>
    <lineage>
        <taxon>Bacteria</taxon>
        <taxon>Bacillati</taxon>
        <taxon>Actinomycetota</taxon>
        <taxon>Actinomycetes</taxon>
        <taxon>Micromonosporales</taxon>
        <taxon>Micromonosporaceae</taxon>
    </lineage>
</organism>
<dbReference type="InterPro" id="IPR036661">
    <property type="entry name" value="Luciferase-like_sf"/>
</dbReference>
<dbReference type="SUPFAM" id="SSF51679">
    <property type="entry name" value="Bacterial luciferase-like"/>
    <property type="match status" value="1"/>
</dbReference>
<dbReference type="Proteomes" id="UP000503011">
    <property type="component" value="Chromosome"/>
</dbReference>
<reference evidence="3 4" key="2">
    <citation type="submission" date="2020-03" db="EMBL/GenBank/DDBJ databases">
        <authorList>
            <person name="Ichikawa N."/>
            <person name="Kimura A."/>
            <person name="Kitahashi Y."/>
            <person name="Uohara A."/>
        </authorList>
    </citation>
    <scope>NUCLEOTIDE SEQUENCE [LARGE SCALE GENOMIC DNA]</scope>
    <source>
        <strain evidence="3 4">NBRC 105367</strain>
    </source>
</reference>
<evidence type="ECO:0000313" key="3">
    <source>
        <dbReference type="EMBL" id="BCB89627.1"/>
    </source>
</evidence>
<dbReference type="GO" id="GO:0016705">
    <property type="term" value="F:oxidoreductase activity, acting on paired donors, with incorporation or reduction of molecular oxygen"/>
    <property type="evidence" value="ECO:0007669"/>
    <property type="project" value="InterPro"/>
</dbReference>
<dbReference type="InterPro" id="IPR011251">
    <property type="entry name" value="Luciferase-like_dom"/>
</dbReference>
<reference evidence="3 4" key="1">
    <citation type="submission" date="2020-03" db="EMBL/GenBank/DDBJ databases">
        <title>Whole genome shotgun sequence of Phytohabitans suffuscus NBRC 105367.</title>
        <authorList>
            <person name="Komaki H."/>
            <person name="Tamura T."/>
        </authorList>
    </citation>
    <scope>NUCLEOTIDE SEQUENCE [LARGE SCALE GENOMIC DNA]</scope>
    <source>
        <strain evidence="3 4">NBRC 105367</strain>
    </source>
</reference>
<evidence type="ECO:0000256" key="1">
    <source>
        <dbReference type="SAM" id="MobiDB-lite"/>
    </source>
</evidence>
<dbReference type="Gene3D" id="3.20.20.30">
    <property type="entry name" value="Luciferase-like domain"/>
    <property type="match status" value="1"/>
</dbReference>
<dbReference type="EMBL" id="AP022871">
    <property type="protein sequence ID" value="BCB89627.1"/>
    <property type="molecule type" value="Genomic_DNA"/>
</dbReference>
<protein>
    <recommendedName>
        <fullName evidence="2">Luciferase-like domain-containing protein</fullName>
    </recommendedName>
</protein>
<sequence>MRIGLQLPTGDLDLAARADAAGLCAVLTPGGVAGVDSAAAARVAARTRDIRIVLRVRLGVEHPVTLAEEVAVVDHISAGRVVALVDTADLDPDAAAEDLALLRASWSGRAIRHDGPRWRVPSGLMGPGMPTTLAVTPKPAQLDLPVWLDGTAAGAGLPVLARSFAGADPTAQVQPAVDDLTGDLDTDRRHVTAWAEAGATHLFVRQPDGAGVDFVRDVIARYLMPETAMPHLPRIVVDSSPPLPWPGPRMAPTASREDGLDG</sequence>
<dbReference type="RefSeq" id="WP_173161578.1">
    <property type="nucleotide sequence ID" value="NZ_AP022871.1"/>
</dbReference>
<proteinExistence type="predicted"/>
<gene>
    <name evidence="3" type="ORF">Psuf_069400</name>
</gene>
<accession>A0A6F8YU12</accession>
<evidence type="ECO:0000313" key="4">
    <source>
        <dbReference type="Proteomes" id="UP000503011"/>
    </source>
</evidence>
<feature type="region of interest" description="Disordered" evidence="1">
    <location>
        <begin position="239"/>
        <end position="262"/>
    </location>
</feature>
<dbReference type="Pfam" id="PF00296">
    <property type="entry name" value="Bac_luciferase"/>
    <property type="match status" value="1"/>
</dbReference>